<dbReference type="InterPro" id="IPR015424">
    <property type="entry name" value="PyrdxlP-dep_Trfase"/>
</dbReference>
<dbReference type="GO" id="GO:0035999">
    <property type="term" value="P:tetrahydrofolate interconversion"/>
    <property type="evidence" value="ECO:0007669"/>
    <property type="project" value="UniProtKB-UniRule"/>
</dbReference>
<dbReference type="InterPro" id="IPR001085">
    <property type="entry name" value="Ser_HO-MeTrfase"/>
</dbReference>
<protein>
    <recommendedName>
        <fullName evidence="6">Serine hydroxymethyltransferase</fullName>
        <shortName evidence="6">SHMT</shortName>
        <shortName evidence="6">Serine methylase</shortName>
        <ecNumber evidence="6">2.1.2.1</ecNumber>
    </recommendedName>
</protein>
<evidence type="ECO:0000256" key="3">
    <source>
        <dbReference type="ARBA" id="ARBA00022563"/>
    </source>
</evidence>
<comment type="pathway">
    <text evidence="6">One-carbon metabolism; tetrahydrofolate interconversion.</text>
</comment>
<reference evidence="9 10" key="1">
    <citation type="journal article" date="2016" name="Nat. Commun.">
        <title>Thousands of microbial genomes shed light on interconnected biogeochemical processes in an aquifer system.</title>
        <authorList>
            <person name="Anantharaman K."/>
            <person name="Brown C.T."/>
            <person name="Hug L.A."/>
            <person name="Sharon I."/>
            <person name="Castelle C.J."/>
            <person name="Probst A.J."/>
            <person name="Thomas B.C."/>
            <person name="Singh A."/>
            <person name="Wilkins M.J."/>
            <person name="Karaoz U."/>
            <person name="Brodie E.L."/>
            <person name="Williams K.H."/>
            <person name="Hubbard S.S."/>
            <person name="Banfield J.F."/>
        </authorList>
    </citation>
    <scope>NUCLEOTIDE SEQUENCE [LARGE SCALE GENOMIC DNA]</scope>
</reference>
<dbReference type="InterPro" id="IPR019798">
    <property type="entry name" value="Ser_HO-MeTrfase_PLP_BS"/>
</dbReference>
<dbReference type="GO" id="GO:0004372">
    <property type="term" value="F:glycine hydroxymethyltransferase activity"/>
    <property type="evidence" value="ECO:0007669"/>
    <property type="project" value="UniProtKB-UniRule"/>
</dbReference>
<comment type="function">
    <text evidence="6">Catalyzes the reversible interconversion of serine and glycine with tetrahydrofolate (THF) serving as the one-carbon carrier. This reaction serves as the major source of one-carbon groups required for the biosynthesis of purines, thymidylate, methionine, and other important biomolecules. Also exhibits THF-independent aldolase activity toward beta-hydroxyamino acids, producing glycine and aldehydes, via a retro-aldol mechanism.</text>
</comment>
<dbReference type="PROSITE" id="PS00096">
    <property type="entry name" value="SHMT"/>
    <property type="match status" value="1"/>
</dbReference>
<keyword evidence="3 6" id="KW-0554">One-carbon metabolism</keyword>
<dbReference type="GO" id="GO:0005737">
    <property type="term" value="C:cytoplasm"/>
    <property type="evidence" value="ECO:0007669"/>
    <property type="project" value="UniProtKB-SubCell"/>
</dbReference>
<dbReference type="CDD" id="cd00378">
    <property type="entry name" value="SHMT"/>
    <property type="match status" value="1"/>
</dbReference>
<dbReference type="InterPro" id="IPR039429">
    <property type="entry name" value="SHMT-like_dom"/>
</dbReference>
<dbReference type="UniPathway" id="UPA00193"/>
<dbReference type="InterPro" id="IPR015421">
    <property type="entry name" value="PyrdxlP-dep_Trfase_major"/>
</dbReference>
<feature type="modified residue" description="N6-(pyridoxal phosphate)lysine" evidence="6 7">
    <location>
        <position position="230"/>
    </location>
</feature>
<dbReference type="Proteomes" id="UP000178303">
    <property type="component" value="Unassembled WGS sequence"/>
</dbReference>
<comment type="cofactor">
    <cofactor evidence="1 6 7">
        <name>pyridoxal 5'-phosphate</name>
        <dbReference type="ChEBI" id="CHEBI:597326"/>
    </cofactor>
</comment>
<organism evidence="9 10">
    <name type="scientific">Candidatus Wolfebacteria bacterium GWA1_42_9</name>
    <dbReference type="NCBI Taxonomy" id="1802553"/>
    <lineage>
        <taxon>Bacteria</taxon>
        <taxon>Candidatus Wolfeibacteriota</taxon>
    </lineage>
</organism>
<dbReference type="UniPathway" id="UPA00288">
    <property type="reaction ID" value="UER01023"/>
</dbReference>
<dbReference type="PANTHER" id="PTHR11680">
    <property type="entry name" value="SERINE HYDROXYMETHYLTRANSFERASE"/>
    <property type="match status" value="1"/>
</dbReference>
<evidence type="ECO:0000256" key="6">
    <source>
        <dbReference type="HAMAP-Rule" id="MF_00051"/>
    </source>
</evidence>
<dbReference type="HAMAP" id="MF_00051">
    <property type="entry name" value="SHMT"/>
    <property type="match status" value="1"/>
</dbReference>
<dbReference type="EMBL" id="MGIN01000028">
    <property type="protein sequence ID" value="OGM89166.1"/>
    <property type="molecule type" value="Genomic_DNA"/>
</dbReference>
<dbReference type="SUPFAM" id="SSF53383">
    <property type="entry name" value="PLP-dependent transferases"/>
    <property type="match status" value="1"/>
</dbReference>
<dbReference type="PIRSF" id="PIRSF000412">
    <property type="entry name" value="SHMT"/>
    <property type="match status" value="1"/>
</dbReference>
<dbReference type="PANTHER" id="PTHR11680:SF35">
    <property type="entry name" value="SERINE HYDROXYMETHYLTRANSFERASE 1"/>
    <property type="match status" value="1"/>
</dbReference>
<comment type="subcellular location">
    <subcellularLocation>
        <location evidence="6">Cytoplasm</location>
    </subcellularLocation>
</comment>
<evidence type="ECO:0000313" key="9">
    <source>
        <dbReference type="EMBL" id="OGM89166.1"/>
    </source>
</evidence>
<keyword evidence="6" id="KW-0963">Cytoplasm</keyword>
<feature type="domain" description="Serine hydroxymethyltransferase-like" evidence="8">
    <location>
        <begin position="5"/>
        <end position="390"/>
    </location>
</feature>
<feature type="binding site" evidence="6">
    <location>
        <begin position="126"/>
        <end position="128"/>
    </location>
    <ligand>
        <name>(6S)-5,6,7,8-tetrahydrofolate</name>
        <dbReference type="ChEBI" id="CHEBI:57453"/>
    </ligand>
</feature>
<comment type="caution">
    <text evidence="9">The sequence shown here is derived from an EMBL/GenBank/DDBJ whole genome shotgun (WGS) entry which is preliminary data.</text>
</comment>
<feature type="site" description="Plays an important role in substrate specificity" evidence="6">
    <location>
        <position position="229"/>
    </location>
</feature>
<comment type="pathway">
    <text evidence="6">Amino-acid biosynthesis; glycine biosynthesis; glycine from L-serine: step 1/1.</text>
</comment>
<dbReference type="Pfam" id="PF00464">
    <property type="entry name" value="SHMT"/>
    <property type="match status" value="1"/>
</dbReference>
<evidence type="ECO:0000256" key="5">
    <source>
        <dbReference type="ARBA" id="ARBA00022898"/>
    </source>
</evidence>
<dbReference type="Gene3D" id="3.40.640.10">
    <property type="entry name" value="Type I PLP-dependent aspartate aminotransferase-like (Major domain)"/>
    <property type="match status" value="1"/>
</dbReference>
<sequence length="401" mass="44591">MFKTLKKKDRILSSLAEKEVKRQKNTIDLIASENIAPQGVLELLGSELTNKYSEGYPGKRYYPGNVYYDQIEELAKKRALKIFRLSSRNWHVNVQAYSGAVANLAVYLSVLKPGETILSMNLTAGGHLSHGSKVSFTGKLFNVVHYGVDKNYDIDYGELEKLARKHKPKMIISGASAYPKKINFEKIGKIAKKVSAYHLADISHYAGLVSAGYYPYPFKFSDFVMTTTHKSLFGPRAALIYISKNSSLAKKEKIDLPLLVDKAVFPGLQGGPHNNTIAAIAHGLWLTAKNKKYYRQVVRNAKVLCAEMKKMGFVVVGGKTESHLFLVNVLGLGMNGFEAEKMLEKEGILANRNTVFGDISPFKPSAIRIGTYAVTSKGMKEKDMKKLAKKIYNVLVVCRHG</sequence>
<evidence type="ECO:0000256" key="7">
    <source>
        <dbReference type="PIRSR" id="PIRSR000412-50"/>
    </source>
</evidence>
<keyword evidence="4 6" id="KW-0808">Transferase</keyword>
<comment type="catalytic activity">
    <reaction evidence="6">
        <text>(6R)-5,10-methylene-5,6,7,8-tetrahydrofolate + glycine + H2O = (6S)-5,6,7,8-tetrahydrofolate + L-serine</text>
        <dbReference type="Rhea" id="RHEA:15481"/>
        <dbReference type="ChEBI" id="CHEBI:15377"/>
        <dbReference type="ChEBI" id="CHEBI:15636"/>
        <dbReference type="ChEBI" id="CHEBI:33384"/>
        <dbReference type="ChEBI" id="CHEBI:57305"/>
        <dbReference type="ChEBI" id="CHEBI:57453"/>
        <dbReference type="EC" id="2.1.2.1"/>
    </reaction>
</comment>
<comment type="similarity">
    <text evidence="2 6">Belongs to the SHMT family.</text>
</comment>
<dbReference type="AlphaFoldDB" id="A0A1F8DL77"/>
<evidence type="ECO:0000256" key="1">
    <source>
        <dbReference type="ARBA" id="ARBA00001933"/>
    </source>
</evidence>
<proteinExistence type="inferred from homology"/>
<dbReference type="GO" id="GO:0030170">
    <property type="term" value="F:pyridoxal phosphate binding"/>
    <property type="evidence" value="ECO:0007669"/>
    <property type="project" value="UniProtKB-UniRule"/>
</dbReference>
<name>A0A1F8DL77_9BACT</name>
<dbReference type="InterPro" id="IPR049943">
    <property type="entry name" value="Ser_HO-MeTrfase-like"/>
</dbReference>
<evidence type="ECO:0000256" key="4">
    <source>
        <dbReference type="ARBA" id="ARBA00022679"/>
    </source>
</evidence>
<feature type="binding site" evidence="6">
    <location>
        <position position="122"/>
    </location>
    <ligand>
        <name>(6S)-5,6,7,8-tetrahydrofolate</name>
        <dbReference type="ChEBI" id="CHEBI:57453"/>
    </ligand>
</feature>
<keyword evidence="6" id="KW-0028">Amino-acid biosynthesis</keyword>
<feature type="binding site" evidence="6">
    <location>
        <begin position="360"/>
        <end position="362"/>
    </location>
    <ligand>
        <name>(6S)-5,6,7,8-tetrahydrofolate</name>
        <dbReference type="ChEBI" id="CHEBI:57453"/>
    </ligand>
</feature>
<evidence type="ECO:0000259" key="8">
    <source>
        <dbReference type="Pfam" id="PF00464"/>
    </source>
</evidence>
<comment type="subunit">
    <text evidence="6">Homodimer.</text>
</comment>
<dbReference type="InterPro" id="IPR015422">
    <property type="entry name" value="PyrdxlP-dep_Trfase_small"/>
</dbReference>
<evidence type="ECO:0000313" key="10">
    <source>
        <dbReference type="Proteomes" id="UP000178303"/>
    </source>
</evidence>
<accession>A0A1F8DL77</accession>
<evidence type="ECO:0000256" key="2">
    <source>
        <dbReference type="ARBA" id="ARBA00006376"/>
    </source>
</evidence>
<dbReference type="NCBIfam" id="NF000586">
    <property type="entry name" value="PRK00011.1"/>
    <property type="match status" value="1"/>
</dbReference>
<comment type="caution">
    <text evidence="6">Lacks conserved residue(s) required for the propagation of feature annotation.</text>
</comment>
<gene>
    <name evidence="6" type="primary">glyA</name>
    <name evidence="9" type="ORF">A2108_01680</name>
</gene>
<dbReference type="Gene3D" id="3.90.1150.10">
    <property type="entry name" value="Aspartate Aminotransferase, domain 1"/>
    <property type="match status" value="1"/>
</dbReference>
<dbReference type="EC" id="2.1.2.1" evidence="6"/>
<keyword evidence="5 6" id="KW-0663">Pyridoxal phosphate</keyword>
<dbReference type="GO" id="GO:0019264">
    <property type="term" value="P:glycine biosynthetic process from serine"/>
    <property type="evidence" value="ECO:0007669"/>
    <property type="project" value="UniProtKB-UniRule"/>
</dbReference>